<dbReference type="SUPFAM" id="SSF103515">
    <property type="entry name" value="Autotransporter"/>
    <property type="match status" value="1"/>
</dbReference>
<accession>A0A0P6VIB5</accession>
<dbReference type="AlphaFoldDB" id="A0A0P6VIB5"/>
<keyword evidence="4" id="KW-1185">Reference proteome</keyword>
<organism evidence="3 4">
    <name type="scientific">Prosthecodimorpha hirschii</name>
    <dbReference type="NCBI Taxonomy" id="665126"/>
    <lineage>
        <taxon>Bacteria</taxon>
        <taxon>Pseudomonadati</taxon>
        <taxon>Pseudomonadota</taxon>
        <taxon>Alphaproteobacteria</taxon>
        <taxon>Hyphomicrobiales</taxon>
        <taxon>Ancalomicrobiaceae</taxon>
        <taxon>Prosthecodimorpha</taxon>
    </lineage>
</organism>
<name>A0A0P6VIB5_9HYPH</name>
<dbReference type="SMART" id="SM00869">
    <property type="entry name" value="Autotransporter"/>
    <property type="match status" value="1"/>
</dbReference>
<keyword evidence="1" id="KW-0732">Signal</keyword>
<dbReference type="EMBL" id="LJYW01000001">
    <property type="protein sequence ID" value="KPL51811.1"/>
    <property type="molecule type" value="Genomic_DNA"/>
</dbReference>
<dbReference type="Pfam" id="PF03797">
    <property type="entry name" value="Autotransporter"/>
    <property type="match status" value="1"/>
</dbReference>
<dbReference type="InterPro" id="IPR036709">
    <property type="entry name" value="Autotransporte_beta_dom_sf"/>
</dbReference>
<gene>
    <name evidence="3" type="ORF">ABB55_05850</name>
</gene>
<dbReference type="Gene3D" id="2.40.128.130">
    <property type="entry name" value="Autotransporter beta-domain"/>
    <property type="match status" value="1"/>
</dbReference>
<feature type="domain" description="Autotransporter" evidence="2">
    <location>
        <begin position="647"/>
        <end position="922"/>
    </location>
</feature>
<dbReference type="STRING" id="665126.ABB55_05850"/>
<reference evidence="3 4" key="2">
    <citation type="submission" date="2015-10" db="EMBL/GenBank/DDBJ databases">
        <title>Draft Genome Sequence of Prosthecomicrobium hirschii ATCC 27832.</title>
        <authorList>
            <person name="Daniel J."/>
            <person name="Givan S.A."/>
            <person name="Brun Y.V."/>
            <person name="Brown P.J."/>
        </authorList>
    </citation>
    <scope>NUCLEOTIDE SEQUENCE [LARGE SCALE GENOMIC DNA]</scope>
    <source>
        <strain evidence="3 4">16</strain>
    </source>
</reference>
<sequence>MGPWAAASLALALSTVGAEAGCTTDNATVASCDSTGINVTAGSGSSTLTVDGVNSIGIFYSPPPNTPSGTFTQTLTVTGGSVLDSSGGQGGVNGGSGISMVSTGSGNNDNVTQNSTAIVASGVTINSHARYGGAVFLRSEGAGDVAIDNSGNVTAVGIHDDNTPFTNAEVNGGAVVDGLTATTHLGAATVINRGAVTAMSGRGLYSDGNYAAATVDDDGHVTAVNGPMQTSSIRNTAGATVESYLAGARAIAYYGLASIDNAGTVHSVARQALIAWSNAGDATVINSGTAIADDRNAVQAATERGNATIINSGIVTAAMAPTDSLGTDYGYSGLRANVDYAGTVTIVNSGTVTALSDAAVVAHTPSGDATVTNSGTLNGLSGVFISNGAGQGTIDTINDTAATTVGSNTIDGTARLVNSGRITAVNTGVYLDATRTVVKNSGSITASIGTGVVTYATGSAVIDNSGTISGEGYGVDAYSATTLTNRGTISGSAGAAVRLNANGNRINVYDGSAFEGGIAFQNTTGNRINFYTGSYTLAVQEYLLDQNTIKLRGSARTLITSGLNGAGTGDILVVDTSGNSATDRSAAVMQNQVSGILRDIMDLDTERSAAVLPSSGGGALGYAAEAKPAQNPTLRVINDGRGQSIAVDPAGTLFWMRGFYGTRDQSSDGAVAGSNAHQFGTLAGADRVYEDWRIGAFGGAGRTSNTLSNGSASLDADMALAGLYARRSFGMLSFDASLTGGYIWADAERRIGGGDVAKGSFDGRFISPELALSAKYALGPNWTLRPSLGVRYVATQFDGYRESGSSQNVRYDSRTSQSLEERFDARLGYRTDNGAGLASTVWVGGGATATQWFDRGGYGASVSGVDFTVKPVGDKTVYGGTLAVGFELKASASTSLFGSFEHAQFTDRSRTNVARGGLKVAF</sequence>
<comment type="caution">
    <text evidence="3">The sequence shown here is derived from an EMBL/GenBank/DDBJ whole genome shotgun (WGS) entry which is preliminary data.</text>
</comment>
<evidence type="ECO:0000259" key="2">
    <source>
        <dbReference type="PROSITE" id="PS51208"/>
    </source>
</evidence>
<evidence type="ECO:0000256" key="1">
    <source>
        <dbReference type="SAM" id="SignalP"/>
    </source>
</evidence>
<evidence type="ECO:0000313" key="3">
    <source>
        <dbReference type="EMBL" id="KPL51811.1"/>
    </source>
</evidence>
<proteinExistence type="predicted"/>
<dbReference type="InterPro" id="IPR005546">
    <property type="entry name" value="Autotransporte_beta"/>
</dbReference>
<feature type="signal peptide" evidence="1">
    <location>
        <begin position="1"/>
        <end position="20"/>
    </location>
</feature>
<feature type="chain" id="PRO_5006131557" description="Autotransporter domain-containing protein" evidence="1">
    <location>
        <begin position="21"/>
        <end position="922"/>
    </location>
</feature>
<dbReference type="PROSITE" id="PS51208">
    <property type="entry name" value="AUTOTRANSPORTER"/>
    <property type="match status" value="1"/>
</dbReference>
<dbReference type="Proteomes" id="UP000048984">
    <property type="component" value="Unassembled WGS sequence"/>
</dbReference>
<evidence type="ECO:0000313" key="4">
    <source>
        <dbReference type="Proteomes" id="UP000048984"/>
    </source>
</evidence>
<protein>
    <recommendedName>
        <fullName evidence="2">Autotransporter domain-containing protein</fullName>
    </recommendedName>
</protein>
<reference evidence="3 4" key="1">
    <citation type="submission" date="2015-09" db="EMBL/GenBank/DDBJ databases">
        <authorList>
            <person name="Jackson K.R."/>
            <person name="Lunt B.L."/>
            <person name="Fisher J.N.B."/>
            <person name="Gardner A.V."/>
            <person name="Bailey M.E."/>
            <person name="Deus L.M."/>
            <person name="Earl A.S."/>
            <person name="Gibby P.D."/>
            <person name="Hartmann K.A."/>
            <person name="Liu J.E."/>
            <person name="Manci A.M."/>
            <person name="Nielsen D.A."/>
            <person name="Solomon M.B."/>
            <person name="Breakwell D.P."/>
            <person name="Burnett S.H."/>
            <person name="Grose J.H."/>
        </authorList>
    </citation>
    <scope>NUCLEOTIDE SEQUENCE [LARGE SCALE GENOMIC DNA]</scope>
    <source>
        <strain evidence="3 4">16</strain>
    </source>
</reference>